<organism evidence="2 3">
    <name type="scientific">Stephanodiscus triporus</name>
    <dbReference type="NCBI Taxonomy" id="2934178"/>
    <lineage>
        <taxon>Eukaryota</taxon>
        <taxon>Sar</taxon>
        <taxon>Stramenopiles</taxon>
        <taxon>Ochrophyta</taxon>
        <taxon>Bacillariophyta</taxon>
        <taxon>Coscinodiscophyceae</taxon>
        <taxon>Thalassiosirophycidae</taxon>
        <taxon>Stephanodiscales</taxon>
        <taxon>Stephanodiscaceae</taxon>
        <taxon>Stephanodiscus</taxon>
    </lineage>
</organism>
<proteinExistence type="predicted"/>
<evidence type="ECO:0000313" key="3">
    <source>
        <dbReference type="Proteomes" id="UP001530315"/>
    </source>
</evidence>
<sequence length="252" mass="27247">MSHVMVPDDDGGANDNTNATAAVVTCKGDVCWVLEEAPRMKNGGGGVGGDGRDVHPPSSPSMSMSTSSDRRRLNPSYRHDPTLLPQQQQRTTASTRTTGMMKNNDGDVNGSPPSLIASELLALRSVWRLSSRDERLLSLNVVSSPPPPDDPPPPSFLRRFIDANLYDWVRTVGDDVDVDPSGMGLGGSYNKPGVIVKRDDKAGYTIIDKPPNIPVHARIDNTLENMASCVGRMLWMERWGGSNSTTTMLSSL</sequence>
<evidence type="ECO:0000256" key="1">
    <source>
        <dbReference type="SAM" id="MobiDB-lite"/>
    </source>
</evidence>
<comment type="caution">
    <text evidence="2">The sequence shown here is derived from an EMBL/GenBank/DDBJ whole genome shotgun (WGS) entry which is preliminary data.</text>
</comment>
<reference evidence="2 3" key="1">
    <citation type="submission" date="2024-10" db="EMBL/GenBank/DDBJ databases">
        <title>Updated reference genomes for cyclostephanoid diatoms.</title>
        <authorList>
            <person name="Roberts W.R."/>
            <person name="Alverson A.J."/>
        </authorList>
    </citation>
    <scope>NUCLEOTIDE SEQUENCE [LARGE SCALE GENOMIC DNA]</scope>
    <source>
        <strain evidence="2 3">AJA276-08</strain>
    </source>
</reference>
<name>A0ABD3QP05_9STRA</name>
<dbReference type="AlphaFoldDB" id="A0ABD3QP05"/>
<feature type="region of interest" description="Disordered" evidence="1">
    <location>
        <begin position="40"/>
        <end position="111"/>
    </location>
</feature>
<feature type="compositionally biased region" description="Low complexity" evidence="1">
    <location>
        <begin position="86"/>
        <end position="98"/>
    </location>
</feature>
<evidence type="ECO:0000313" key="2">
    <source>
        <dbReference type="EMBL" id="KAL3801734.1"/>
    </source>
</evidence>
<feature type="compositionally biased region" description="Basic and acidic residues" evidence="1">
    <location>
        <begin position="68"/>
        <end position="81"/>
    </location>
</feature>
<protein>
    <recommendedName>
        <fullName evidence="4">Pseudouridine synthase RsuA/RluA-like domain-containing protein</fullName>
    </recommendedName>
</protein>
<accession>A0ABD3QP05</accession>
<gene>
    <name evidence="2" type="ORF">ACHAW5_005834</name>
</gene>
<dbReference type="EMBL" id="JALLAZ020000175">
    <property type="protein sequence ID" value="KAL3801734.1"/>
    <property type="molecule type" value="Genomic_DNA"/>
</dbReference>
<evidence type="ECO:0008006" key="4">
    <source>
        <dbReference type="Google" id="ProtNLM"/>
    </source>
</evidence>
<dbReference type="Proteomes" id="UP001530315">
    <property type="component" value="Unassembled WGS sequence"/>
</dbReference>
<keyword evidence="3" id="KW-1185">Reference proteome</keyword>